<sequence length="348" mass="39886">MSKLCTQVSTFICKPLWFCERLTWNPAESPVCDASRQLNVLHQAAPCFTCYDIRNIAIHVAENSSTAHDRFRSSCGSSGRRSSLKTPKTRDLAEFQMSLSQNQICLQMSENISLTENRGLRLPDEPQERRNQSFQTTLTVQDIDKYTHFQINLIFIGNSTESLIYAIVQLNVLHKGISVSTMLEISQYIFIRETTYKVAENSSTAHNRFRSSSAVHIQWPCRDLNPGHLTCEASVLPLLHQRTLDASEFSRLNRRTCSHLSDVSPTHRTTTHLKYMRTDRDESAKLRCSDCQHSWLAKYLTHSCYPSDMSTSFKNIRLTETRGLRLPDEPELEGRNRSWAVEEFSATL</sequence>
<keyword evidence="3" id="KW-1185">Reference proteome</keyword>
<reference evidence="2 3" key="2">
    <citation type="journal article" date="2021" name="Genomics">
        <title>High-quality reference genome for Clonorchis sinensis.</title>
        <authorList>
            <person name="Young N.D."/>
            <person name="Stroehlein A.J."/>
            <person name="Kinkar L."/>
            <person name="Wang T."/>
            <person name="Sohn W.M."/>
            <person name="Chang B.C.H."/>
            <person name="Kaur P."/>
            <person name="Weisz D."/>
            <person name="Dudchenko O."/>
            <person name="Aiden E.L."/>
            <person name="Korhonen P.K."/>
            <person name="Gasser R.B."/>
        </authorList>
    </citation>
    <scope>NUCLEOTIDE SEQUENCE [LARGE SCALE GENOMIC DNA]</scope>
    <source>
        <strain evidence="2">Cs-k2</strain>
    </source>
</reference>
<evidence type="ECO:0000256" key="1">
    <source>
        <dbReference type="SAM" id="MobiDB-lite"/>
    </source>
</evidence>
<organism evidence="2 3">
    <name type="scientific">Clonorchis sinensis</name>
    <name type="common">Chinese liver fluke</name>
    <dbReference type="NCBI Taxonomy" id="79923"/>
    <lineage>
        <taxon>Eukaryota</taxon>
        <taxon>Metazoa</taxon>
        <taxon>Spiralia</taxon>
        <taxon>Lophotrochozoa</taxon>
        <taxon>Platyhelminthes</taxon>
        <taxon>Trematoda</taxon>
        <taxon>Digenea</taxon>
        <taxon>Opisthorchiida</taxon>
        <taxon>Opisthorchiata</taxon>
        <taxon>Opisthorchiidae</taxon>
        <taxon>Clonorchis</taxon>
    </lineage>
</organism>
<proteinExistence type="predicted"/>
<feature type="region of interest" description="Disordered" evidence="1">
    <location>
        <begin position="69"/>
        <end position="88"/>
    </location>
</feature>
<dbReference type="EMBL" id="NIRI02000056">
    <property type="protein sequence ID" value="KAG5446434.1"/>
    <property type="molecule type" value="Genomic_DNA"/>
</dbReference>
<name>A0A3R7D348_CLOSI</name>
<dbReference type="InParanoid" id="A0A3R7D348"/>
<comment type="caution">
    <text evidence="2">The sequence shown here is derived from an EMBL/GenBank/DDBJ whole genome shotgun (WGS) entry which is preliminary data.</text>
</comment>
<evidence type="ECO:0000313" key="3">
    <source>
        <dbReference type="Proteomes" id="UP000286415"/>
    </source>
</evidence>
<dbReference type="AlphaFoldDB" id="A0A3R7D348"/>
<protein>
    <submittedName>
        <fullName evidence="2">Uncharacterized protein</fullName>
    </submittedName>
</protein>
<reference evidence="2 3" key="1">
    <citation type="journal article" date="2018" name="Biotechnol. Adv.">
        <title>Improved genomic resources and new bioinformatic workflow for the carcinogenic parasite Clonorchis sinensis: Biotechnological implications.</title>
        <authorList>
            <person name="Wang D."/>
            <person name="Korhonen P.K."/>
            <person name="Gasser R.B."/>
            <person name="Young N.D."/>
        </authorList>
    </citation>
    <scope>NUCLEOTIDE SEQUENCE [LARGE SCALE GENOMIC DNA]</scope>
    <source>
        <strain evidence="2">Cs-k2</strain>
    </source>
</reference>
<accession>A0A3R7D348</accession>
<evidence type="ECO:0000313" key="2">
    <source>
        <dbReference type="EMBL" id="KAG5446434.1"/>
    </source>
</evidence>
<gene>
    <name evidence="2" type="ORF">CSKR_105418</name>
</gene>
<dbReference type="Proteomes" id="UP000286415">
    <property type="component" value="Unassembled WGS sequence"/>
</dbReference>